<protein>
    <submittedName>
        <fullName evidence="1">Uncharacterized protein</fullName>
    </submittedName>
</protein>
<dbReference type="InterPro" id="IPR011032">
    <property type="entry name" value="GroES-like_sf"/>
</dbReference>
<organism evidence="1">
    <name type="scientific">marine metagenome</name>
    <dbReference type="NCBI Taxonomy" id="408172"/>
    <lineage>
        <taxon>unclassified sequences</taxon>
        <taxon>metagenomes</taxon>
        <taxon>ecological metagenomes</taxon>
    </lineage>
</organism>
<proteinExistence type="predicted"/>
<name>A0A382EAP7_9ZZZZ</name>
<dbReference type="AlphaFoldDB" id="A0A382EAP7"/>
<sequence length="259" mass="29311">MQGNFGPLPLTMQGHEGLGKVIEKGKNVYDVDIGDFVATRGEPAYADFYNCEAGTYVKVPECDPKYIIEPVASGINIINSCKMPIERRGRKQGARLLIIGSGFLAQVVYHYLLNFMLEKNIHFNITVYGHSNKELWGNKLSDAIDGKFDVVIDLNNRNEAFEKEIFNTEALLIMGAEKPNKVTTTFSTMLWNSMTLKFPSPRDSGFIECMHKAVELIHSGKIDVSSFWTKGYDRSTEWKDAFNEGLNRPKGYSRGYIKW</sequence>
<dbReference type="SUPFAM" id="SSF50129">
    <property type="entry name" value="GroES-like"/>
    <property type="match status" value="1"/>
</dbReference>
<dbReference type="EMBL" id="UINC01043221">
    <property type="protein sequence ID" value="SVB46957.1"/>
    <property type="molecule type" value="Genomic_DNA"/>
</dbReference>
<reference evidence="1" key="1">
    <citation type="submission" date="2018-05" db="EMBL/GenBank/DDBJ databases">
        <authorList>
            <person name="Lanie J.A."/>
            <person name="Ng W.-L."/>
            <person name="Kazmierczak K.M."/>
            <person name="Andrzejewski T.M."/>
            <person name="Davidsen T.M."/>
            <person name="Wayne K.J."/>
            <person name="Tettelin H."/>
            <person name="Glass J.I."/>
            <person name="Rusch D."/>
            <person name="Podicherti R."/>
            <person name="Tsui H.-C.T."/>
            <person name="Winkler M.E."/>
        </authorList>
    </citation>
    <scope>NUCLEOTIDE SEQUENCE</scope>
</reference>
<gene>
    <name evidence="1" type="ORF">METZ01_LOCUS199811</name>
</gene>
<evidence type="ECO:0000313" key="1">
    <source>
        <dbReference type="EMBL" id="SVB46957.1"/>
    </source>
</evidence>
<accession>A0A382EAP7</accession>
<dbReference type="Gene3D" id="3.90.180.10">
    <property type="entry name" value="Medium-chain alcohol dehydrogenases, catalytic domain"/>
    <property type="match status" value="1"/>
</dbReference>